<dbReference type="InterPro" id="IPR002893">
    <property type="entry name" value="Znf_MYND"/>
</dbReference>
<evidence type="ECO:0000259" key="5">
    <source>
        <dbReference type="PROSITE" id="PS50865"/>
    </source>
</evidence>
<dbReference type="PROSITE" id="PS01360">
    <property type="entry name" value="ZF_MYND_1"/>
    <property type="match status" value="1"/>
</dbReference>
<gene>
    <name evidence="6" type="ORF">B0J12DRAFT_673969</name>
</gene>
<keyword evidence="2 4" id="KW-0863">Zinc-finger</keyword>
<reference evidence="6 7" key="1">
    <citation type="journal article" date="2021" name="Nat. Commun.">
        <title>Genetic determinants of endophytism in the Arabidopsis root mycobiome.</title>
        <authorList>
            <person name="Mesny F."/>
            <person name="Miyauchi S."/>
            <person name="Thiergart T."/>
            <person name="Pickel B."/>
            <person name="Atanasova L."/>
            <person name="Karlsson M."/>
            <person name="Huettel B."/>
            <person name="Barry K.W."/>
            <person name="Haridas S."/>
            <person name="Chen C."/>
            <person name="Bauer D."/>
            <person name="Andreopoulos W."/>
            <person name="Pangilinan J."/>
            <person name="LaButti K."/>
            <person name="Riley R."/>
            <person name="Lipzen A."/>
            <person name="Clum A."/>
            <person name="Drula E."/>
            <person name="Henrissat B."/>
            <person name="Kohler A."/>
            <person name="Grigoriev I.V."/>
            <person name="Martin F.M."/>
            <person name="Hacquard S."/>
        </authorList>
    </citation>
    <scope>NUCLEOTIDE SEQUENCE [LARGE SCALE GENOMIC DNA]</scope>
    <source>
        <strain evidence="6 7">MPI-SDFR-AT-0080</strain>
    </source>
</reference>
<organism evidence="6 7">
    <name type="scientific">Macrophomina phaseolina</name>
    <dbReference type="NCBI Taxonomy" id="35725"/>
    <lineage>
        <taxon>Eukaryota</taxon>
        <taxon>Fungi</taxon>
        <taxon>Dikarya</taxon>
        <taxon>Ascomycota</taxon>
        <taxon>Pezizomycotina</taxon>
        <taxon>Dothideomycetes</taxon>
        <taxon>Dothideomycetes incertae sedis</taxon>
        <taxon>Botryosphaeriales</taxon>
        <taxon>Botryosphaeriaceae</taxon>
        <taxon>Macrophomina</taxon>
    </lineage>
</organism>
<feature type="domain" description="MYND-type" evidence="5">
    <location>
        <begin position="151"/>
        <end position="191"/>
    </location>
</feature>
<keyword evidence="3" id="KW-0862">Zinc</keyword>
<protein>
    <recommendedName>
        <fullName evidence="5">MYND-type domain-containing protein</fullName>
    </recommendedName>
</protein>
<evidence type="ECO:0000313" key="6">
    <source>
        <dbReference type="EMBL" id="KAH7042190.1"/>
    </source>
</evidence>
<evidence type="ECO:0000256" key="3">
    <source>
        <dbReference type="ARBA" id="ARBA00022833"/>
    </source>
</evidence>
<sequence length="220" mass="25494">MDKMFADLRNDLLFPDFSNCPHENDISLDFYTSTNGFMWTPKHHWCILAEITEVSYFVRLRLLVRDRSGAEFPVAFYLEDESLSVDYGSFQKGHTVAILYPHQHGFLDLTVGIRQEVMSAIKAIPFPLHRLLDLSDKLQAQKALSENTRACHTCQKESDTLLKCARCGSSWYCNKACQEIGWKDKGHKDGCRLLKNETLKQILLFDWKHFKDFVRFPLPA</sequence>
<keyword evidence="1" id="KW-0479">Metal-binding</keyword>
<evidence type="ECO:0000256" key="1">
    <source>
        <dbReference type="ARBA" id="ARBA00022723"/>
    </source>
</evidence>
<dbReference type="Proteomes" id="UP000774617">
    <property type="component" value="Unassembled WGS sequence"/>
</dbReference>
<keyword evidence="7" id="KW-1185">Reference proteome</keyword>
<dbReference type="Gene3D" id="6.10.140.2220">
    <property type="match status" value="1"/>
</dbReference>
<dbReference type="Pfam" id="PF01753">
    <property type="entry name" value="zf-MYND"/>
    <property type="match status" value="1"/>
</dbReference>
<accession>A0ABQ8G4E3</accession>
<evidence type="ECO:0000313" key="7">
    <source>
        <dbReference type="Proteomes" id="UP000774617"/>
    </source>
</evidence>
<evidence type="ECO:0000256" key="2">
    <source>
        <dbReference type="ARBA" id="ARBA00022771"/>
    </source>
</evidence>
<dbReference type="PROSITE" id="PS50865">
    <property type="entry name" value="ZF_MYND_2"/>
    <property type="match status" value="1"/>
</dbReference>
<dbReference type="EMBL" id="JAGTJR010000026">
    <property type="protein sequence ID" value="KAH7042190.1"/>
    <property type="molecule type" value="Genomic_DNA"/>
</dbReference>
<proteinExistence type="predicted"/>
<comment type="caution">
    <text evidence="6">The sequence shown here is derived from an EMBL/GenBank/DDBJ whole genome shotgun (WGS) entry which is preliminary data.</text>
</comment>
<dbReference type="SUPFAM" id="SSF144232">
    <property type="entry name" value="HIT/MYND zinc finger-like"/>
    <property type="match status" value="1"/>
</dbReference>
<evidence type="ECO:0000256" key="4">
    <source>
        <dbReference type="PROSITE-ProRule" id="PRU00134"/>
    </source>
</evidence>
<name>A0ABQ8G4E3_9PEZI</name>